<dbReference type="EMBL" id="JAACJJ010000001">
    <property type="protein sequence ID" value="KAF5330516.1"/>
    <property type="molecule type" value="Genomic_DNA"/>
</dbReference>
<sequence>MVSKRPEVNTSHIVPDKPVQEAISTELVDLEARRLVLQKHIQELRTLRNTYAPISKLPDEVLLEIFALTQKLYPQDKWYQEVTHVCRSWRDIAIDAPTLWTNPPLSKHDFSMLMLARSKSADLTISIPRTTPIITVEHVLNRIGCIKILTVRLEVQALDSIIGLLEKGGQRASRLRTLVLKCESKESWDSRPMFGLSTAVFCQFHSFRELSLRNVIFDWNILPLPNLEVLILSNTTCPARISLQHLLDILCQMPHLKKLRIHFTQNFLPLPSIAETPLIAQVTLSRLSSLEMFGGHTDCIWQFLSKLVLPQLRWLEIEFPLNSRIATNNSHRVPSQIAHTIASLVTAGDFGTFYGLRMCGDFFDFNQQDVVDATAQVHIGIKESQDHDAPRPLFVQTCLDILWLCRARLPHLVELILSWELWLTADELFRLSTELCSVRAIAIYNSATTALLFIGVLASLPQHYPPDTNTCIPFPALSFIRFLYVDFAADPSMTDALCDSLMLRYEHGVAITRLELGVDEVPSRQITLLKEIVVEVELL</sequence>
<gene>
    <name evidence="2" type="ORF">D9619_005218</name>
</gene>
<dbReference type="InterPro" id="IPR032675">
    <property type="entry name" value="LRR_dom_sf"/>
</dbReference>
<evidence type="ECO:0000313" key="3">
    <source>
        <dbReference type="Proteomes" id="UP000567179"/>
    </source>
</evidence>
<proteinExistence type="predicted"/>
<dbReference type="Pfam" id="PF12937">
    <property type="entry name" value="F-box-like"/>
    <property type="match status" value="1"/>
</dbReference>
<evidence type="ECO:0000313" key="2">
    <source>
        <dbReference type="EMBL" id="KAF5330516.1"/>
    </source>
</evidence>
<dbReference type="AlphaFoldDB" id="A0A8H5BWG4"/>
<reference evidence="2 3" key="1">
    <citation type="journal article" date="2020" name="ISME J.">
        <title>Uncovering the hidden diversity of litter-decomposition mechanisms in mushroom-forming fungi.</title>
        <authorList>
            <person name="Floudas D."/>
            <person name="Bentzer J."/>
            <person name="Ahren D."/>
            <person name="Johansson T."/>
            <person name="Persson P."/>
            <person name="Tunlid A."/>
        </authorList>
    </citation>
    <scope>NUCLEOTIDE SEQUENCE [LARGE SCALE GENOMIC DNA]</scope>
    <source>
        <strain evidence="2 3">CBS 101986</strain>
    </source>
</reference>
<accession>A0A8H5BWG4</accession>
<dbReference type="InterPro" id="IPR001810">
    <property type="entry name" value="F-box_dom"/>
</dbReference>
<comment type="caution">
    <text evidence="2">The sequence shown here is derived from an EMBL/GenBank/DDBJ whole genome shotgun (WGS) entry which is preliminary data.</text>
</comment>
<dbReference type="OrthoDB" id="2884925at2759"/>
<name>A0A8H5BWG4_9AGAR</name>
<organism evidence="2 3">
    <name type="scientific">Psilocybe cf. subviscida</name>
    <dbReference type="NCBI Taxonomy" id="2480587"/>
    <lineage>
        <taxon>Eukaryota</taxon>
        <taxon>Fungi</taxon>
        <taxon>Dikarya</taxon>
        <taxon>Basidiomycota</taxon>
        <taxon>Agaricomycotina</taxon>
        <taxon>Agaricomycetes</taxon>
        <taxon>Agaricomycetidae</taxon>
        <taxon>Agaricales</taxon>
        <taxon>Agaricineae</taxon>
        <taxon>Strophariaceae</taxon>
        <taxon>Psilocybe</taxon>
    </lineage>
</organism>
<dbReference type="SUPFAM" id="SSF52047">
    <property type="entry name" value="RNI-like"/>
    <property type="match status" value="1"/>
</dbReference>
<dbReference type="Gene3D" id="3.80.10.10">
    <property type="entry name" value="Ribonuclease Inhibitor"/>
    <property type="match status" value="1"/>
</dbReference>
<keyword evidence="3" id="KW-1185">Reference proteome</keyword>
<dbReference type="Proteomes" id="UP000567179">
    <property type="component" value="Unassembled WGS sequence"/>
</dbReference>
<dbReference type="SUPFAM" id="SSF81383">
    <property type="entry name" value="F-box domain"/>
    <property type="match status" value="1"/>
</dbReference>
<feature type="domain" description="F-box" evidence="1">
    <location>
        <begin position="54"/>
        <end position="102"/>
    </location>
</feature>
<evidence type="ECO:0000259" key="1">
    <source>
        <dbReference type="Pfam" id="PF12937"/>
    </source>
</evidence>
<protein>
    <recommendedName>
        <fullName evidence="1">F-box domain-containing protein</fullName>
    </recommendedName>
</protein>
<dbReference type="Gene3D" id="1.20.1280.50">
    <property type="match status" value="1"/>
</dbReference>
<dbReference type="InterPro" id="IPR036047">
    <property type="entry name" value="F-box-like_dom_sf"/>
</dbReference>